<evidence type="ECO:0000313" key="3">
    <source>
        <dbReference type="EMBL" id="RIJ27141.1"/>
    </source>
</evidence>
<keyword evidence="2" id="KW-0812">Transmembrane</keyword>
<proteinExistence type="predicted"/>
<gene>
    <name evidence="3" type="ORF">D1223_15035</name>
</gene>
<sequence>MSDSSTTALDRKRPWLTDERELPANMNWLQTLFNPTGTSPRLHFTRAWTLLFMLQLLVIILPWSIALIFNSAGGDGQPIGEFGLFATPVVFIVTTLISYVIHSRRLLDAGKTPLLAIIPLIPLIIGLAVFMMTAQGQSAQYDKRFEMRQDYLADPDGFRAKQREEREKAKAEAEKKAAEAEANGEAAPSQAQGQGRRGPGGPGGMMNFEQPLPPKAEFVLKNALPPMQMIMILLSAPIAIWSLMWVARAPYFGRYPGEKEAVQAESGDRRPYEA</sequence>
<feature type="region of interest" description="Disordered" evidence="1">
    <location>
        <begin position="156"/>
        <end position="209"/>
    </location>
</feature>
<evidence type="ECO:0000313" key="4">
    <source>
        <dbReference type="Proteomes" id="UP000266385"/>
    </source>
</evidence>
<protein>
    <submittedName>
        <fullName evidence="3">DUF805 domain-containing protein</fullName>
    </submittedName>
</protein>
<feature type="transmembrane region" description="Helical" evidence="2">
    <location>
        <begin position="82"/>
        <end position="102"/>
    </location>
</feature>
<reference evidence="3 4" key="1">
    <citation type="submission" date="2018-08" db="EMBL/GenBank/DDBJ databases">
        <title>Henriciella mobilis sp. nov., isolated from seawater.</title>
        <authorList>
            <person name="Cheng H."/>
            <person name="Wu Y.-H."/>
            <person name="Xu X.-W."/>
            <person name="Guo L.-L."/>
        </authorList>
    </citation>
    <scope>NUCLEOTIDE SEQUENCE [LARGE SCALE GENOMIC DNA]</scope>
    <source>
        <strain evidence="3 4">JN25</strain>
    </source>
</reference>
<dbReference type="Pfam" id="PF05656">
    <property type="entry name" value="DUF805"/>
    <property type="match status" value="1"/>
</dbReference>
<keyword evidence="2" id="KW-1133">Transmembrane helix</keyword>
<feature type="transmembrane region" description="Helical" evidence="2">
    <location>
        <begin position="229"/>
        <end position="247"/>
    </location>
</feature>
<dbReference type="InterPro" id="IPR008523">
    <property type="entry name" value="DUF805"/>
</dbReference>
<evidence type="ECO:0000256" key="2">
    <source>
        <dbReference type="SAM" id="Phobius"/>
    </source>
</evidence>
<feature type="transmembrane region" description="Helical" evidence="2">
    <location>
        <begin position="47"/>
        <end position="70"/>
    </location>
</feature>
<dbReference type="EMBL" id="QWFX01000014">
    <property type="protein sequence ID" value="RIJ27141.1"/>
    <property type="molecule type" value="Genomic_DNA"/>
</dbReference>
<feature type="compositionally biased region" description="Gly residues" evidence="1">
    <location>
        <begin position="195"/>
        <end position="204"/>
    </location>
</feature>
<dbReference type="Proteomes" id="UP000266385">
    <property type="component" value="Unassembled WGS sequence"/>
</dbReference>
<feature type="transmembrane region" description="Helical" evidence="2">
    <location>
        <begin position="114"/>
        <end position="134"/>
    </location>
</feature>
<comment type="caution">
    <text evidence="3">The sequence shown here is derived from an EMBL/GenBank/DDBJ whole genome shotgun (WGS) entry which is preliminary data.</text>
</comment>
<organism evidence="3 4">
    <name type="scientific">Henriciella mobilis</name>
    <dbReference type="NCBI Taxonomy" id="2305467"/>
    <lineage>
        <taxon>Bacteria</taxon>
        <taxon>Pseudomonadati</taxon>
        <taxon>Pseudomonadota</taxon>
        <taxon>Alphaproteobacteria</taxon>
        <taxon>Hyphomonadales</taxon>
        <taxon>Hyphomonadaceae</taxon>
        <taxon>Henriciella</taxon>
    </lineage>
</organism>
<name>A0A399R9M3_9PROT</name>
<keyword evidence="4" id="KW-1185">Reference proteome</keyword>
<keyword evidence="2" id="KW-0472">Membrane</keyword>
<feature type="compositionally biased region" description="Basic and acidic residues" evidence="1">
    <location>
        <begin position="156"/>
        <end position="179"/>
    </location>
</feature>
<dbReference type="OrthoDB" id="7630273at2"/>
<evidence type="ECO:0000256" key="1">
    <source>
        <dbReference type="SAM" id="MobiDB-lite"/>
    </source>
</evidence>
<dbReference type="GO" id="GO:0016020">
    <property type="term" value="C:membrane"/>
    <property type="evidence" value="ECO:0007669"/>
    <property type="project" value="InterPro"/>
</dbReference>
<dbReference type="RefSeq" id="WP_119377255.1">
    <property type="nucleotide sequence ID" value="NZ_QWFX01000014.1"/>
</dbReference>
<accession>A0A399R9M3</accession>
<dbReference type="AlphaFoldDB" id="A0A399R9M3"/>